<name>A0A1E5R262_9ASCO</name>
<evidence type="ECO:0000313" key="3">
    <source>
        <dbReference type="Proteomes" id="UP000095728"/>
    </source>
</evidence>
<dbReference type="EMBL" id="LPNM01000011">
    <property type="protein sequence ID" value="OEJ80999.1"/>
    <property type="molecule type" value="Genomic_DNA"/>
</dbReference>
<dbReference type="InParanoid" id="A0A1E5R262"/>
<dbReference type="InterPro" id="IPR040357">
    <property type="entry name" value="Vma22/CCDC115"/>
</dbReference>
<organism evidence="2 3">
    <name type="scientific">Hanseniaspora osmophila</name>
    <dbReference type="NCBI Taxonomy" id="56408"/>
    <lineage>
        <taxon>Eukaryota</taxon>
        <taxon>Fungi</taxon>
        <taxon>Dikarya</taxon>
        <taxon>Ascomycota</taxon>
        <taxon>Saccharomycotina</taxon>
        <taxon>Saccharomycetes</taxon>
        <taxon>Saccharomycodales</taxon>
        <taxon>Saccharomycodaceae</taxon>
        <taxon>Hanseniaspora</taxon>
    </lineage>
</organism>
<dbReference type="AlphaFoldDB" id="A0A1E5R262"/>
<proteinExistence type="predicted"/>
<feature type="compositionally biased region" description="Basic and acidic residues" evidence="1">
    <location>
        <begin position="109"/>
        <end position="138"/>
    </location>
</feature>
<accession>A0A1E5R262</accession>
<feature type="region of interest" description="Disordered" evidence="1">
    <location>
        <begin position="152"/>
        <end position="173"/>
    </location>
</feature>
<comment type="caution">
    <text evidence="2">The sequence shown here is derived from an EMBL/GenBank/DDBJ whole genome shotgun (WGS) entry which is preliminary data.</text>
</comment>
<protein>
    <submittedName>
        <fullName evidence="2">Uncharacterized protein</fullName>
    </submittedName>
</protein>
<sequence>MTTPKKVTFDLELLKLLNQYDQLLDELQNSMKAGFTQVSRAKFFYATKGTSGYNSIGYSTVEDKFHNDLELYPLIEVSADGKQLCTKDLQLEEDLKEKENGVAQDKDEEEAKKLSEDNTLRQRFKNRDEKKNDKLSKEEDIFKQQKVDDETEKLKKDTKTNVSQQSGNLKGKKAALKKKTQYLSKLKFDPVMVYNQGDIFGSSGSGNKLHTLKEVQTQFRDSLDIMMKVQHIKAQIKEKLSNEQR</sequence>
<reference evidence="3" key="1">
    <citation type="journal article" date="2016" name="Genome Announc.">
        <title>Genome sequences of three species of Hanseniaspora isolated from spontaneous wine fermentations.</title>
        <authorList>
            <person name="Sternes P.R."/>
            <person name="Lee D."/>
            <person name="Kutyna D.R."/>
            <person name="Borneman A.R."/>
        </authorList>
    </citation>
    <scope>NUCLEOTIDE SEQUENCE [LARGE SCALE GENOMIC DNA]</scope>
    <source>
        <strain evidence="3">AWRI3579</strain>
    </source>
</reference>
<evidence type="ECO:0000256" key="1">
    <source>
        <dbReference type="SAM" id="MobiDB-lite"/>
    </source>
</evidence>
<evidence type="ECO:0000313" key="2">
    <source>
        <dbReference type="EMBL" id="OEJ80999.1"/>
    </source>
</evidence>
<dbReference type="GO" id="GO:0070072">
    <property type="term" value="P:vacuolar proton-transporting V-type ATPase complex assembly"/>
    <property type="evidence" value="ECO:0007669"/>
    <property type="project" value="InterPro"/>
</dbReference>
<dbReference type="Pfam" id="PF21730">
    <property type="entry name" value="Vma22_CCDC115"/>
    <property type="match status" value="1"/>
</dbReference>
<feature type="region of interest" description="Disordered" evidence="1">
    <location>
        <begin position="97"/>
        <end position="138"/>
    </location>
</feature>
<gene>
    <name evidence="2" type="ORF">AWRI3579_g4010</name>
</gene>
<dbReference type="Proteomes" id="UP000095728">
    <property type="component" value="Unassembled WGS sequence"/>
</dbReference>
<keyword evidence="3" id="KW-1185">Reference proteome</keyword>